<reference evidence="1" key="1">
    <citation type="submission" date="2013-08" db="EMBL/GenBank/DDBJ databases">
        <authorList>
            <person name="Mendez C."/>
            <person name="Richter M."/>
            <person name="Ferrer M."/>
            <person name="Sanchez J."/>
        </authorList>
    </citation>
    <scope>NUCLEOTIDE SEQUENCE</scope>
</reference>
<sequence length="71" mass="8228">MPRIDPAHAPTRFGTGYPEPFDQTCRARQRWRLGDAASLSQFGVNLLRLPAGSWSSQRHWHETEDEFIYVL</sequence>
<gene>
    <name evidence="1" type="ORF">B2A_09834</name>
</gene>
<dbReference type="SUPFAM" id="SSF51182">
    <property type="entry name" value="RmlC-like cupins"/>
    <property type="match status" value="1"/>
</dbReference>
<organism evidence="1">
    <name type="scientific">mine drainage metagenome</name>
    <dbReference type="NCBI Taxonomy" id="410659"/>
    <lineage>
        <taxon>unclassified sequences</taxon>
        <taxon>metagenomes</taxon>
        <taxon>ecological metagenomes</taxon>
    </lineage>
</organism>
<comment type="caution">
    <text evidence="1">The sequence shown here is derived from an EMBL/GenBank/DDBJ whole genome shotgun (WGS) entry which is preliminary data.</text>
</comment>
<dbReference type="InterPro" id="IPR011051">
    <property type="entry name" value="RmlC_Cupin_sf"/>
</dbReference>
<proteinExistence type="predicted"/>
<accession>T0Z694</accession>
<name>T0Z694_9ZZZZ</name>
<dbReference type="EMBL" id="AUZZ01007101">
    <property type="protein sequence ID" value="EQD43561.1"/>
    <property type="molecule type" value="Genomic_DNA"/>
</dbReference>
<dbReference type="InterPro" id="IPR014710">
    <property type="entry name" value="RmlC-like_jellyroll"/>
</dbReference>
<evidence type="ECO:0000313" key="1">
    <source>
        <dbReference type="EMBL" id="EQD43561.1"/>
    </source>
</evidence>
<dbReference type="Gene3D" id="2.60.120.10">
    <property type="entry name" value="Jelly Rolls"/>
    <property type="match status" value="1"/>
</dbReference>
<dbReference type="AlphaFoldDB" id="T0Z694"/>
<protein>
    <submittedName>
        <fullName evidence="1">Cupin 2 domain-containing protein</fullName>
    </submittedName>
</protein>
<reference evidence="1" key="2">
    <citation type="journal article" date="2014" name="ISME J.">
        <title>Microbial stratification in low pH oxic and suboxic macroscopic growths along an acid mine drainage.</title>
        <authorList>
            <person name="Mendez-Garcia C."/>
            <person name="Mesa V."/>
            <person name="Sprenger R.R."/>
            <person name="Richter M."/>
            <person name="Diez M.S."/>
            <person name="Solano J."/>
            <person name="Bargiela R."/>
            <person name="Golyshina O.V."/>
            <person name="Manteca A."/>
            <person name="Ramos J.L."/>
            <person name="Gallego J.R."/>
            <person name="Llorente I."/>
            <person name="Martins Dos Santos V.A."/>
            <person name="Jensen O.N."/>
            <person name="Pelaez A.I."/>
            <person name="Sanchez J."/>
            <person name="Ferrer M."/>
        </authorList>
    </citation>
    <scope>NUCLEOTIDE SEQUENCE</scope>
</reference>
<feature type="non-terminal residue" evidence="1">
    <location>
        <position position="71"/>
    </location>
</feature>